<comment type="subcellular location">
    <subcellularLocation>
        <location evidence="2">Plastid</location>
        <location evidence="2">Chloroplast</location>
    </subcellularLocation>
</comment>
<name>A0A7S1FWV3_9STRA</name>
<evidence type="ECO:0000256" key="5">
    <source>
        <dbReference type="ARBA" id="ARBA00022531"/>
    </source>
</evidence>
<evidence type="ECO:0000256" key="6">
    <source>
        <dbReference type="ARBA" id="ARBA00022640"/>
    </source>
</evidence>
<feature type="signal peptide" evidence="9">
    <location>
        <begin position="1"/>
        <end position="17"/>
    </location>
</feature>
<keyword evidence="9" id="KW-0732">Signal</keyword>
<evidence type="ECO:0000256" key="1">
    <source>
        <dbReference type="ARBA" id="ARBA00004022"/>
    </source>
</evidence>
<dbReference type="AlphaFoldDB" id="A0A7S1FWV3"/>
<dbReference type="InterPro" id="IPR001344">
    <property type="entry name" value="Chloro_AB-bd_pln"/>
</dbReference>
<feature type="binding site" evidence="8">
    <location>
        <position position="164"/>
    </location>
    <ligand>
        <name>chlorophyll a</name>
        <dbReference type="ChEBI" id="CHEBI:58416"/>
        <label>1</label>
    </ligand>
</feature>
<gene>
    <name evidence="10" type="ORF">CHYS00102_LOCUS19931</name>
</gene>
<keyword evidence="4" id="KW-0150">Chloroplast</keyword>
<evidence type="ECO:0000256" key="3">
    <source>
        <dbReference type="ARBA" id="ARBA00005933"/>
    </source>
</evidence>
<dbReference type="GO" id="GO:0009765">
    <property type="term" value="P:photosynthesis, light harvesting"/>
    <property type="evidence" value="ECO:0007669"/>
    <property type="project" value="InterPro"/>
</dbReference>
<feature type="binding site" description="axial binding residue" evidence="8">
    <location>
        <position position="75"/>
    </location>
    <ligand>
        <name>chlorophyll b</name>
        <dbReference type="ChEBI" id="CHEBI:61721"/>
        <label>1</label>
    </ligand>
    <ligandPart>
        <name>Mg</name>
        <dbReference type="ChEBI" id="CHEBI:25107"/>
    </ligandPart>
</feature>
<feature type="binding site" evidence="8">
    <location>
        <position position="73"/>
    </location>
    <ligand>
        <name>chlorophyll a</name>
        <dbReference type="ChEBI" id="CHEBI:58416"/>
        <label>1</label>
    </ligand>
</feature>
<sequence length="195" mass="21018">MKLSLLLGSALVASAAAFVPAVTPASKSVACSAFKDDCVVGITAPMGFFDPLGLSAGKSDEIMLAYREAELKHGRVAMAACLGWYITAAGVHPAFNSALSSDPLQAMKELPLVGWVQFVLGCGAIEWLGQKIKERPGYKPGDLLGAAYWVDDSDEGWVDYQNKEINNGRLAMVAFMGIYFQDLYYGNYGDQIFRS</sequence>
<dbReference type="EMBL" id="HBFR01027575">
    <property type="protein sequence ID" value="CAD8892722.1"/>
    <property type="molecule type" value="Transcribed_RNA"/>
</dbReference>
<feature type="binding site" evidence="8">
    <location>
        <position position="181"/>
    </location>
    <ligand>
        <name>chlorophyll a</name>
        <dbReference type="ChEBI" id="CHEBI:58416"/>
        <label>1</label>
    </ligand>
</feature>
<evidence type="ECO:0000256" key="2">
    <source>
        <dbReference type="ARBA" id="ARBA00004229"/>
    </source>
</evidence>
<evidence type="ECO:0000256" key="4">
    <source>
        <dbReference type="ARBA" id="ARBA00022528"/>
    </source>
</evidence>
<evidence type="ECO:0008006" key="11">
    <source>
        <dbReference type="Google" id="ProtNLM"/>
    </source>
</evidence>
<feature type="binding site" description="axial binding residue" evidence="8">
    <location>
        <position position="126"/>
    </location>
    <ligand>
        <name>chlorophyll b</name>
        <dbReference type="ChEBI" id="CHEBI:61721"/>
        <label>1</label>
    </ligand>
    <ligandPart>
        <name>Mg</name>
        <dbReference type="ChEBI" id="CHEBI:25107"/>
    </ligandPart>
</feature>
<dbReference type="Gene3D" id="1.10.3460.10">
    <property type="entry name" value="Chlorophyll a/b binding protein domain"/>
    <property type="match status" value="1"/>
</dbReference>
<feature type="binding site" evidence="8">
    <location>
        <position position="70"/>
    </location>
    <ligand>
        <name>chlorophyll a</name>
        <dbReference type="ChEBI" id="CHEBI:58416"/>
        <label>1</label>
    </ligand>
</feature>
<keyword evidence="5" id="KW-0602">Photosynthesis</keyword>
<dbReference type="GO" id="GO:0030076">
    <property type="term" value="C:light-harvesting complex"/>
    <property type="evidence" value="ECO:0007669"/>
    <property type="project" value="UniProtKB-KW"/>
</dbReference>
<proteinExistence type="inferred from homology"/>
<dbReference type="InterPro" id="IPR022796">
    <property type="entry name" value="Chloroa_b-bind"/>
</dbReference>
<protein>
    <recommendedName>
        <fullName evidence="11">Plastid light harvesting protein</fullName>
    </recommendedName>
</protein>
<keyword evidence="8" id="KW-0157">Chromophore</keyword>
<dbReference type="GO" id="GO:0016020">
    <property type="term" value="C:membrane"/>
    <property type="evidence" value="ECO:0007669"/>
    <property type="project" value="InterPro"/>
</dbReference>
<evidence type="ECO:0000313" key="10">
    <source>
        <dbReference type="EMBL" id="CAD8892722.1"/>
    </source>
</evidence>
<organism evidence="10">
    <name type="scientific">Corethron hystrix</name>
    <dbReference type="NCBI Taxonomy" id="216773"/>
    <lineage>
        <taxon>Eukaryota</taxon>
        <taxon>Sar</taxon>
        <taxon>Stramenopiles</taxon>
        <taxon>Ochrophyta</taxon>
        <taxon>Bacillariophyta</taxon>
        <taxon>Coscinodiscophyceae</taxon>
        <taxon>Corethrophycidae</taxon>
        <taxon>Corethrales</taxon>
        <taxon>Corethraceae</taxon>
        <taxon>Corethron</taxon>
    </lineage>
</organism>
<comment type="function">
    <text evidence="1">The light-harvesting complex (LHC) functions as a light receptor, it captures and delivers excitation energy to photosystems with which it is closely associated. Energy is transferred from the carotenoid and chlorophyll C (or B) to chlorophyll A and the photosynthetic reaction centers where it is used to synthesize ATP and reducing power.</text>
</comment>
<feature type="binding site" evidence="8">
    <location>
        <position position="167"/>
    </location>
    <ligand>
        <name>chlorophyll a</name>
        <dbReference type="ChEBI" id="CHEBI:58416"/>
        <label>1</label>
    </ligand>
</feature>
<feature type="binding site" evidence="8">
    <location>
        <position position="163"/>
    </location>
    <ligand>
        <name>chlorophyll a</name>
        <dbReference type="ChEBI" id="CHEBI:58416"/>
        <label>1</label>
    </ligand>
</feature>
<evidence type="ECO:0000256" key="7">
    <source>
        <dbReference type="ARBA" id="ARBA00023243"/>
    </source>
</evidence>
<reference evidence="10" key="1">
    <citation type="submission" date="2021-01" db="EMBL/GenBank/DDBJ databases">
        <authorList>
            <person name="Corre E."/>
            <person name="Pelletier E."/>
            <person name="Niang G."/>
            <person name="Scheremetjew M."/>
            <person name="Finn R."/>
            <person name="Kale V."/>
            <person name="Holt S."/>
            <person name="Cochrane G."/>
            <person name="Meng A."/>
            <person name="Brown T."/>
            <person name="Cohen L."/>
        </authorList>
    </citation>
    <scope>NUCLEOTIDE SEQUENCE</scope>
    <source>
        <strain evidence="10">308</strain>
    </source>
</reference>
<evidence type="ECO:0000256" key="9">
    <source>
        <dbReference type="SAM" id="SignalP"/>
    </source>
</evidence>
<dbReference type="Pfam" id="PF00504">
    <property type="entry name" value="Chloroa_b-bind"/>
    <property type="match status" value="1"/>
</dbReference>
<feature type="binding site" evidence="8">
    <location>
        <position position="55"/>
    </location>
    <ligand>
        <name>chlorophyll a</name>
        <dbReference type="ChEBI" id="CHEBI:58416"/>
        <label>1</label>
    </ligand>
</feature>
<accession>A0A7S1FWV3</accession>
<comment type="similarity">
    <text evidence="3">Belongs to the fucoxanthin chlorophyll protein family.</text>
</comment>
<feature type="binding site" evidence="8">
    <location>
        <position position="169"/>
    </location>
    <ligand>
        <name>chlorophyll a</name>
        <dbReference type="ChEBI" id="CHEBI:58416"/>
        <label>1</label>
    </ligand>
</feature>
<keyword evidence="7" id="KW-0437">Light-harvesting polypeptide</keyword>
<dbReference type="PANTHER" id="PTHR21649">
    <property type="entry name" value="CHLOROPHYLL A/B BINDING PROTEIN"/>
    <property type="match status" value="1"/>
</dbReference>
<dbReference type="SUPFAM" id="SSF103511">
    <property type="entry name" value="Chlorophyll a-b binding protein"/>
    <property type="match status" value="1"/>
</dbReference>
<dbReference type="GO" id="GO:0009507">
    <property type="term" value="C:chloroplast"/>
    <property type="evidence" value="ECO:0007669"/>
    <property type="project" value="UniProtKB-SubCell"/>
</dbReference>
<keyword evidence="6" id="KW-0934">Plastid</keyword>
<feature type="chain" id="PRO_5031327206" description="Plastid light harvesting protein" evidence="9">
    <location>
        <begin position="18"/>
        <end position="195"/>
    </location>
</feature>
<keyword evidence="8" id="KW-0148">Chlorophyll</keyword>
<evidence type="ECO:0000256" key="8">
    <source>
        <dbReference type="PIRSR" id="PIRSR601344-1"/>
    </source>
</evidence>
<dbReference type="GO" id="GO:0016168">
    <property type="term" value="F:chlorophyll binding"/>
    <property type="evidence" value="ECO:0007669"/>
    <property type="project" value="UniProtKB-KW"/>
</dbReference>